<protein>
    <recommendedName>
        <fullName evidence="2">C2 domain-containing protein</fullName>
    </recommendedName>
</protein>
<dbReference type="PANTHER" id="PTHR32246">
    <property type="entry name" value="INGRESSION PROTEIN FIC1"/>
    <property type="match status" value="1"/>
</dbReference>
<dbReference type="InterPro" id="IPR044750">
    <property type="entry name" value="C2_SRC2/BAP"/>
</dbReference>
<dbReference type="CDD" id="cd04051">
    <property type="entry name" value="C2_SRC2_like"/>
    <property type="match status" value="1"/>
</dbReference>
<feature type="compositionally biased region" description="Low complexity" evidence="1">
    <location>
        <begin position="208"/>
        <end position="221"/>
    </location>
</feature>
<proteinExistence type="predicted"/>
<feature type="compositionally biased region" description="Basic and acidic residues" evidence="1">
    <location>
        <begin position="126"/>
        <end position="138"/>
    </location>
</feature>
<feature type="region of interest" description="Disordered" evidence="1">
    <location>
        <begin position="266"/>
        <end position="286"/>
    </location>
</feature>
<evidence type="ECO:0000313" key="3">
    <source>
        <dbReference type="EMBL" id="RVW42019.1"/>
    </source>
</evidence>
<name>A0A438E2V2_VITVI</name>
<gene>
    <name evidence="3" type="ORF">CK203_092871</name>
</gene>
<accession>A0A438E2V2</accession>
<feature type="compositionally biased region" description="Acidic residues" evidence="1">
    <location>
        <begin position="268"/>
        <end position="286"/>
    </location>
</feature>
<evidence type="ECO:0000256" key="1">
    <source>
        <dbReference type="SAM" id="MobiDB-lite"/>
    </source>
</evidence>
<dbReference type="Pfam" id="PF00168">
    <property type="entry name" value="C2"/>
    <property type="match status" value="1"/>
</dbReference>
<dbReference type="SMART" id="SM00239">
    <property type="entry name" value="C2"/>
    <property type="match status" value="1"/>
</dbReference>
<dbReference type="EMBL" id="QGNW01001420">
    <property type="protein sequence ID" value="RVW42019.1"/>
    <property type="molecule type" value="Genomic_DNA"/>
</dbReference>
<organism evidence="3 4">
    <name type="scientific">Vitis vinifera</name>
    <name type="common">Grape</name>
    <dbReference type="NCBI Taxonomy" id="29760"/>
    <lineage>
        <taxon>Eukaryota</taxon>
        <taxon>Viridiplantae</taxon>
        <taxon>Streptophyta</taxon>
        <taxon>Embryophyta</taxon>
        <taxon>Tracheophyta</taxon>
        <taxon>Spermatophyta</taxon>
        <taxon>Magnoliopsida</taxon>
        <taxon>eudicotyledons</taxon>
        <taxon>Gunneridae</taxon>
        <taxon>Pentapetalae</taxon>
        <taxon>rosids</taxon>
        <taxon>Vitales</taxon>
        <taxon>Vitaceae</taxon>
        <taxon>Viteae</taxon>
        <taxon>Vitis</taxon>
    </lineage>
</organism>
<feature type="domain" description="C2" evidence="2">
    <location>
        <begin position="1"/>
        <end position="112"/>
    </location>
</feature>
<comment type="caution">
    <text evidence="3">The sequence shown here is derived from an EMBL/GenBank/DDBJ whole genome shotgun (WGS) entry which is preliminary data.</text>
</comment>
<dbReference type="GO" id="GO:0006952">
    <property type="term" value="P:defense response"/>
    <property type="evidence" value="ECO:0007669"/>
    <property type="project" value="InterPro"/>
</dbReference>
<feature type="region of interest" description="Disordered" evidence="1">
    <location>
        <begin position="118"/>
        <end position="152"/>
    </location>
</feature>
<evidence type="ECO:0000313" key="4">
    <source>
        <dbReference type="Proteomes" id="UP000288805"/>
    </source>
</evidence>
<feature type="region of interest" description="Disordered" evidence="1">
    <location>
        <begin position="177"/>
        <end position="221"/>
    </location>
</feature>
<dbReference type="InterPro" id="IPR000008">
    <property type="entry name" value="C2_dom"/>
</dbReference>
<dbReference type="Gene3D" id="2.60.40.150">
    <property type="entry name" value="C2 domain"/>
    <property type="match status" value="1"/>
</dbReference>
<dbReference type="InterPro" id="IPR035892">
    <property type="entry name" value="C2_domain_sf"/>
</dbReference>
<evidence type="ECO:0000259" key="2">
    <source>
        <dbReference type="PROSITE" id="PS50004"/>
    </source>
</evidence>
<dbReference type="SUPFAM" id="SSF49562">
    <property type="entry name" value="C2 domain (Calcium/lipid-binding domain, CaLB)"/>
    <property type="match status" value="1"/>
</dbReference>
<dbReference type="AlphaFoldDB" id="A0A438E2V2"/>
<sequence length="286" mass="30682">MAGRYELELIISSAKDLKNVNWRHGSLKPYVVVWVDPAAKLSTKVDNDGDTFPCWNETLLIPVPSRIEDSTLYLDVVHFKADDEDDTKPVVGSARLFLRDVVDDVGFGAQAIRTLELRRPSGRPHGKVEVKVSVRDPRYPAPGSAYSPPYGVPPPAGTRGAGYAASPAYATPYGAPPPDPYYSNAPPYGQDPYRQPAYGQPQPRYGDPAYGQGPYAQGPYGQTVVEQPQKKSGMGMGTGLAVGAVAGVLGGLAISEGVDALEDHIADDVEDRIDGDDLGDYDGDDF</sequence>
<dbReference type="PANTHER" id="PTHR32246:SF20">
    <property type="entry name" value="CALCIUM-DEPENDENT LIPID-BINDING (CALB DOMAIN) FAMILY PROTEIN"/>
    <property type="match status" value="1"/>
</dbReference>
<dbReference type="Proteomes" id="UP000288805">
    <property type="component" value="Unassembled WGS sequence"/>
</dbReference>
<reference evidence="3 4" key="1">
    <citation type="journal article" date="2018" name="PLoS Genet.">
        <title>Population sequencing reveals clonal diversity and ancestral inbreeding in the grapevine cultivar Chardonnay.</title>
        <authorList>
            <person name="Roach M.J."/>
            <person name="Johnson D.L."/>
            <person name="Bohlmann J."/>
            <person name="van Vuuren H.J."/>
            <person name="Jones S.J."/>
            <person name="Pretorius I.S."/>
            <person name="Schmidt S.A."/>
            <person name="Borneman A.R."/>
        </authorList>
    </citation>
    <scope>NUCLEOTIDE SEQUENCE [LARGE SCALE GENOMIC DNA]</scope>
    <source>
        <strain evidence="4">cv. Chardonnay</strain>
        <tissue evidence="3">Leaf</tissue>
    </source>
</reference>
<dbReference type="PROSITE" id="PS50004">
    <property type="entry name" value="C2"/>
    <property type="match status" value="1"/>
</dbReference>